<keyword evidence="2" id="KW-1185">Reference proteome</keyword>
<dbReference type="Proteomes" id="UP000246569">
    <property type="component" value="Unassembled WGS sequence"/>
</dbReference>
<dbReference type="PANTHER" id="PTHR21174:SF0">
    <property type="entry name" value="HD PHOSPHOHYDROLASE FAMILY PROTEIN-RELATED"/>
    <property type="match status" value="1"/>
</dbReference>
<name>A0A317MWN4_9GAMM</name>
<dbReference type="Gene3D" id="1.10.3210.10">
    <property type="entry name" value="Hypothetical protein af1432"/>
    <property type="match status" value="1"/>
</dbReference>
<protein>
    <submittedName>
        <fullName evidence="1">Putative metal-dependent HD superfamily phosphohydrolase</fullName>
    </submittedName>
</protein>
<organism evidence="1 2">
    <name type="scientific">Plasticicumulans acidivorans</name>
    <dbReference type="NCBI Taxonomy" id="886464"/>
    <lineage>
        <taxon>Bacteria</taxon>
        <taxon>Pseudomonadati</taxon>
        <taxon>Pseudomonadota</taxon>
        <taxon>Gammaproteobacteria</taxon>
        <taxon>Candidatus Competibacteraceae</taxon>
        <taxon>Plasticicumulans</taxon>
    </lineage>
</organism>
<proteinExistence type="predicted"/>
<dbReference type="EMBL" id="QGTJ01000003">
    <property type="protein sequence ID" value="PWV63221.1"/>
    <property type="molecule type" value="Genomic_DNA"/>
</dbReference>
<evidence type="ECO:0000313" key="1">
    <source>
        <dbReference type="EMBL" id="PWV63221.1"/>
    </source>
</evidence>
<dbReference type="PANTHER" id="PTHR21174">
    <property type="match status" value="1"/>
</dbReference>
<reference evidence="1 2" key="1">
    <citation type="submission" date="2018-05" db="EMBL/GenBank/DDBJ databases">
        <title>Genomic Encyclopedia of Type Strains, Phase IV (KMG-IV): sequencing the most valuable type-strain genomes for metagenomic binning, comparative biology and taxonomic classification.</title>
        <authorList>
            <person name="Goeker M."/>
        </authorList>
    </citation>
    <scope>NUCLEOTIDE SEQUENCE [LARGE SCALE GENOMIC DNA]</scope>
    <source>
        <strain evidence="1 2">DSM 23606</strain>
    </source>
</reference>
<sequence length="207" mass="24144">MQLLEHSWRRAWSALHTEPAHGLFKQLVACYREAHRRYHTLQHLSECLEKLEPVLGRAEHPGEVEVALWFHDAIYAVKRQDNEQQSALWAKRALASAGYSAEGLARVYSLIMATRHSALPQTADERLLVDIDLSILGATAERFAEYGRQVRQEYAWVPDWLFWRKRKAILQEFMARQSIYGTEHFYRQYEAQARQNLEHALASARNT</sequence>
<keyword evidence="1" id="KW-0378">Hydrolase</keyword>
<dbReference type="PIRSF" id="PIRSF035170">
    <property type="entry name" value="HD_phosphohydro"/>
    <property type="match status" value="1"/>
</dbReference>
<dbReference type="InterPro" id="IPR009218">
    <property type="entry name" value="HD_phosphohydro"/>
</dbReference>
<dbReference type="RefSeq" id="WP_110017731.1">
    <property type="nucleotide sequence ID" value="NZ_QGTJ01000003.1"/>
</dbReference>
<comment type="caution">
    <text evidence="1">The sequence shown here is derived from an EMBL/GenBank/DDBJ whole genome shotgun (WGS) entry which is preliminary data.</text>
</comment>
<gene>
    <name evidence="1" type="ORF">C7443_103146</name>
</gene>
<dbReference type="OrthoDB" id="9808993at2"/>
<dbReference type="SUPFAM" id="SSF109604">
    <property type="entry name" value="HD-domain/PDEase-like"/>
    <property type="match status" value="1"/>
</dbReference>
<dbReference type="GO" id="GO:0016787">
    <property type="term" value="F:hydrolase activity"/>
    <property type="evidence" value="ECO:0007669"/>
    <property type="project" value="UniProtKB-KW"/>
</dbReference>
<dbReference type="AlphaFoldDB" id="A0A317MWN4"/>
<evidence type="ECO:0000313" key="2">
    <source>
        <dbReference type="Proteomes" id="UP000246569"/>
    </source>
</evidence>
<accession>A0A317MWN4</accession>